<dbReference type="EMBL" id="LOED01000002">
    <property type="protein sequence ID" value="KXG78557.1"/>
    <property type="molecule type" value="Genomic_DNA"/>
</dbReference>
<dbReference type="InterPro" id="IPR052549">
    <property type="entry name" value="SpmB"/>
</dbReference>
<dbReference type="FunCoup" id="A0A140LDD2">
    <property type="interactions" value="11"/>
</dbReference>
<feature type="domain" description="Nucleoside transporter/FeoB GTPase Gate" evidence="2">
    <location>
        <begin position="46"/>
        <end position="147"/>
    </location>
</feature>
<evidence type="ECO:0000259" key="2">
    <source>
        <dbReference type="Pfam" id="PF07670"/>
    </source>
</evidence>
<dbReference type="GO" id="GO:0005886">
    <property type="term" value="C:plasma membrane"/>
    <property type="evidence" value="ECO:0007669"/>
    <property type="project" value="TreeGrafter"/>
</dbReference>
<keyword evidence="4" id="KW-1185">Reference proteome</keyword>
<dbReference type="PANTHER" id="PTHR35793">
    <property type="entry name" value="INNER MEMBRANE PROTEIN YJIG"/>
    <property type="match status" value="1"/>
</dbReference>
<dbReference type="OrthoDB" id="9805623at2"/>
<dbReference type="AlphaFoldDB" id="A0A140LDD2"/>
<organism evidence="3 4">
    <name type="scientific">Fervidicola ferrireducens</name>
    <dbReference type="NCBI Taxonomy" id="520764"/>
    <lineage>
        <taxon>Bacteria</taxon>
        <taxon>Bacillati</taxon>
        <taxon>Bacillota</taxon>
        <taxon>Clostridia</taxon>
        <taxon>Thermosediminibacterales</taxon>
        <taxon>Thermosediminibacteraceae</taxon>
        <taxon>Fervidicola</taxon>
    </lineage>
</organism>
<dbReference type="InParanoid" id="A0A140LDD2"/>
<evidence type="ECO:0000256" key="1">
    <source>
        <dbReference type="SAM" id="Phobius"/>
    </source>
</evidence>
<keyword evidence="1" id="KW-0472">Membrane</keyword>
<name>A0A140LDD2_9FIRM</name>
<feature type="transmembrane region" description="Helical" evidence="1">
    <location>
        <begin position="151"/>
        <end position="171"/>
    </location>
</feature>
<proteinExistence type="predicted"/>
<dbReference type="RefSeq" id="WP_066351228.1">
    <property type="nucleotide sequence ID" value="NZ_LOED01000002.1"/>
</dbReference>
<evidence type="ECO:0000313" key="4">
    <source>
        <dbReference type="Proteomes" id="UP000070427"/>
    </source>
</evidence>
<evidence type="ECO:0000313" key="3">
    <source>
        <dbReference type="EMBL" id="KXG78557.1"/>
    </source>
</evidence>
<keyword evidence="1" id="KW-1133">Transmembrane helix</keyword>
<feature type="transmembrane region" description="Helical" evidence="1">
    <location>
        <begin position="118"/>
        <end position="139"/>
    </location>
</feature>
<dbReference type="Proteomes" id="UP000070427">
    <property type="component" value="Unassembled WGS sequence"/>
</dbReference>
<sequence>MAEQISISSWIIPVVMAAVFLHGLINNVRVFEVFTQGAQEGLQLAVKLVPYLLGIYVAVSIFRESGAVDLMVKVLNPVIRLLEIPADALFLSIVRTLSGPAALSMMVEIFDTYGPDSYIGRLASTLMGSTDTTFYIIAIYFGSVGIKKTRYAVPVGIMADFASLLASVYIVKRLFE</sequence>
<protein>
    <submittedName>
        <fullName evidence="3">Spore maturation protein B</fullName>
    </submittedName>
</protein>
<comment type="caution">
    <text evidence="3">The sequence shown here is derived from an EMBL/GenBank/DDBJ whole genome shotgun (WGS) entry which is preliminary data.</text>
</comment>
<keyword evidence="1" id="KW-0812">Transmembrane</keyword>
<dbReference type="InterPro" id="IPR011642">
    <property type="entry name" value="Gate_dom"/>
</dbReference>
<accession>A0A140LDD2</accession>
<feature type="transmembrane region" description="Helical" evidence="1">
    <location>
        <begin position="45"/>
        <end position="62"/>
    </location>
</feature>
<reference evidence="3 4" key="1">
    <citation type="submission" date="2015-12" db="EMBL/GenBank/DDBJ databases">
        <title>Draft genome sequnece of Fervidicola ferrireducens strain Y170.</title>
        <authorList>
            <person name="Patel B.K."/>
        </authorList>
    </citation>
    <scope>NUCLEOTIDE SEQUENCE [LARGE SCALE GENOMIC DNA]</scope>
    <source>
        <strain evidence="3 4">Y170</strain>
    </source>
</reference>
<feature type="transmembrane region" description="Helical" evidence="1">
    <location>
        <begin position="7"/>
        <end position="25"/>
    </location>
</feature>
<dbReference type="Pfam" id="PF07670">
    <property type="entry name" value="Gate"/>
    <property type="match status" value="1"/>
</dbReference>
<dbReference type="STRING" id="520764.AN618_03130"/>
<dbReference type="PANTHER" id="PTHR35793:SF2">
    <property type="entry name" value="INNER MEMBRANE PROTEIN YJIG"/>
    <property type="match status" value="1"/>
</dbReference>
<gene>
    <name evidence="3" type="primary">spmB</name>
    <name evidence="3" type="ORF">AN618_03130</name>
</gene>